<dbReference type="InterPro" id="IPR002300">
    <property type="entry name" value="aa-tRNA-synth_Ia"/>
</dbReference>
<evidence type="ECO:0000256" key="3">
    <source>
        <dbReference type="ARBA" id="ARBA00022598"/>
    </source>
</evidence>
<dbReference type="CDD" id="cd00818">
    <property type="entry name" value="IleRS_core"/>
    <property type="match status" value="1"/>
</dbReference>
<dbReference type="GO" id="GO:0004822">
    <property type="term" value="F:isoleucine-tRNA ligase activity"/>
    <property type="evidence" value="ECO:0007669"/>
    <property type="project" value="UniProtKB-UniRule"/>
</dbReference>
<dbReference type="InterPro" id="IPR010663">
    <property type="entry name" value="Znf_FPG/IleRS"/>
</dbReference>
<dbReference type="Gene3D" id="3.90.740.10">
    <property type="entry name" value="Valyl/Leucyl/Isoleucyl-tRNA synthetase, editing domain"/>
    <property type="match status" value="1"/>
</dbReference>
<dbReference type="GO" id="GO:0002161">
    <property type="term" value="F:aminoacyl-tRNA deacylase activity"/>
    <property type="evidence" value="ECO:0007669"/>
    <property type="project" value="InterPro"/>
</dbReference>
<dbReference type="SUPFAM" id="SSF52374">
    <property type="entry name" value="Nucleotidylyl transferase"/>
    <property type="match status" value="1"/>
</dbReference>
<dbReference type="InterPro" id="IPR009008">
    <property type="entry name" value="Val/Leu/Ile-tRNA-synth_edit"/>
</dbReference>
<sequence length="928" mass="105675">MTCMDYSKTLHLPKTDFPMRANLPKREPDWQKWWDEIDLYRKTREKRKGRPKFILHDGPPYANGDIHIGHALNKILKDIIVRFKNLQGYDAPYVPGWDTHGLPIEHAIITKKGVNRKEVDPVTFRELCKEYALSFVEKQKAQFKRLGVLGDWENPYITLKPEYEAEQVRVFGEMVRKGYIYRGLKAVYWSPSSETALAEAEIEYKDKRSPSIYVAFPVQDGNGVLPEDNTAVVIWTTTPWTIPANLGIAIHPDFQYTLVKAGDRQLLMAEELVDQVMKTCGISEYERVGSWKGSELEGVVCRHPFYDRKSPVVLGDHVTLDAGTGCVHTAPGHGEEDFLLGQKYNLGVLCPVDEKGRMTAEAPGFEGLFYDDANKAVTKKLEEVGALLKLSFITHQYPHDWRTKKPVIFRATHQWFASIDGFREQMLEAIRKVKWTPAWGETRLHNMIADRGDWCISRQRVWGVPLPIFYCEQCGEPYITEESIEHIAALFAREGSSAWYAKDVAELLPDQAACESCGHTSFRKETDTMDVWFDSGSSHRAVLKQREELQWPADMYLEGSDQYRGWFNSSLSTAVATTGQAPYREVLSHGFTLDGEGRKMSKSLGNTIEPQKVIQQYGADILRLWVASVDYQADVRVSDEILKQIAEAYRKIRNTFRFLLGNLADFDPAKDSVPVEKWPELDRFAYIQLQRLIERVTRAYEAYEFHQVYYAIHHFCTVFLSQFYLDVLKDRLYTLPADAETRRASQTVLYRILTTLNPLISPILPHTAEEVWQHTPGKTEESVHLTDLPQVDRSVLDETLEKKWNAFLEVRDVVLKALEEARQNKVIGNSLGASVHLYPDEGTHRLLLEIEDLSALFIVSHTELYAPGTEPAEGAVVGKGIAVKVEVAPGEKCERCWVVTPTVGQDPDHPTICARCAEVVRKLDTGTA</sequence>
<dbReference type="InterPro" id="IPR014729">
    <property type="entry name" value="Rossmann-like_a/b/a_fold"/>
</dbReference>
<dbReference type="CDD" id="cd07960">
    <property type="entry name" value="Anticodon_Ia_Ile_BEm"/>
    <property type="match status" value="1"/>
</dbReference>
<keyword evidence="3 10" id="KW-0436">Ligase</keyword>
<keyword evidence="4 10" id="KW-0547">Nucleotide-binding</keyword>
<dbReference type="PANTHER" id="PTHR42765">
    <property type="entry name" value="SOLEUCYL-TRNA SYNTHETASE"/>
    <property type="match status" value="1"/>
</dbReference>
<comment type="subcellular location">
    <subcellularLocation>
        <location evidence="10">Cytoplasm</location>
    </subcellularLocation>
</comment>
<dbReference type="Proteomes" id="UP000677436">
    <property type="component" value="Chromosome"/>
</dbReference>
<dbReference type="EMBL" id="AP024601">
    <property type="protein sequence ID" value="BCU82233.1"/>
    <property type="molecule type" value="Genomic_DNA"/>
</dbReference>
<dbReference type="InterPro" id="IPR050081">
    <property type="entry name" value="Ile-tRNA_ligase"/>
</dbReference>
<comment type="cofactor">
    <cofactor evidence="10">
        <name>Zn(2+)</name>
        <dbReference type="ChEBI" id="CHEBI:29105"/>
    </cofactor>
    <text evidence="10">Binds 1 zinc ion per subunit.</text>
</comment>
<evidence type="ECO:0000256" key="1">
    <source>
        <dbReference type="ARBA" id="ARBA00006887"/>
    </source>
</evidence>
<feature type="binding site" evidence="10">
    <location>
        <position position="558"/>
    </location>
    <ligand>
        <name>L-isoleucyl-5'-AMP</name>
        <dbReference type="ChEBI" id="CHEBI:178002"/>
    </ligand>
</feature>
<evidence type="ECO:0000256" key="8">
    <source>
        <dbReference type="ARBA" id="ARBA00025217"/>
    </source>
</evidence>
<dbReference type="InterPro" id="IPR001412">
    <property type="entry name" value="aa-tRNA-synth_I_CS"/>
</dbReference>
<feature type="binding site" evidence="10">
    <location>
        <position position="893"/>
    </location>
    <ligand>
        <name>Zn(2+)</name>
        <dbReference type="ChEBI" id="CHEBI:29105"/>
    </ligand>
</feature>
<dbReference type="PRINTS" id="PR00984">
    <property type="entry name" value="TRNASYNTHILE"/>
</dbReference>
<dbReference type="EC" id="6.1.1.5" evidence="10"/>
<keyword evidence="5 10" id="KW-0067">ATP-binding</keyword>
<dbReference type="Gene3D" id="1.10.730.20">
    <property type="match status" value="1"/>
</dbReference>
<dbReference type="InterPro" id="IPR013155">
    <property type="entry name" value="M/V/L/I-tRNA-synth_anticd-bd"/>
</dbReference>
<evidence type="ECO:0000313" key="15">
    <source>
        <dbReference type="Proteomes" id="UP000677436"/>
    </source>
</evidence>
<keyword evidence="6 10" id="KW-0648">Protein biosynthesis</keyword>
<evidence type="ECO:0000256" key="10">
    <source>
        <dbReference type="HAMAP-Rule" id="MF_02002"/>
    </source>
</evidence>
<dbReference type="InterPro" id="IPR033708">
    <property type="entry name" value="Anticodon_Ile_BEm"/>
</dbReference>
<dbReference type="Gene3D" id="3.40.50.620">
    <property type="entry name" value="HUPs"/>
    <property type="match status" value="2"/>
</dbReference>
<dbReference type="AlphaFoldDB" id="A0A8D5ZPD1"/>
<feature type="domain" description="Zinc finger FPG/IleRS-type" evidence="12">
    <location>
        <begin position="890"/>
        <end position="919"/>
    </location>
</feature>
<feature type="binding site" evidence="10">
    <location>
        <position position="916"/>
    </location>
    <ligand>
        <name>Zn(2+)</name>
        <dbReference type="ChEBI" id="CHEBI:29105"/>
    </ligand>
</feature>
<feature type="domain" description="Methionyl/Valyl/Leucyl/Isoleucyl-tRNA synthetase anticodon-binding" evidence="13">
    <location>
        <begin position="682"/>
        <end position="836"/>
    </location>
</feature>
<keyword evidence="15" id="KW-1185">Reference proteome</keyword>
<feature type="binding site" evidence="10">
    <location>
        <position position="913"/>
    </location>
    <ligand>
        <name>Zn(2+)</name>
        <dbReference type="ChEBI" id="CHEBI:29105"/>
    </ligand>
</feature>
<keyword evidence="2 10" id="KW-0963">Cytoplasm</keyword>
<feature type="short sequence motif" description="'HIGH' region" evidence="10">
    <location>
        <begin position="60"/>
        <end position="70"/>
    </location>
</feature>
<dbReference type="FunFam" id="3.40.50.620:FF:000152">
    <property type="entry name" value="Isoleucine--tRNA ligase"/>
    <property type="match status" value="1"/>
</dbReference>
<evidence type="ECO:0000259" key="11">
    <source>
        <dbReference type="Pfam" id="PF00133"/>
    </source>
</evidence>
<dbReference type="FunFam" id="3.90.740.10:FF:000006">
    <property type="entry name" value="Isoleucine--tRNA ligase"/>
    <property type="match status" value="1"/>
</dbReference>
<dbReference type="HAMAP" id="MF_02002">
    <property type="entry name" value="Ile_tRNA_synth_type1"/>
    <property type="match status" value="1"/>
</dbReference>
<dbReference type="Pfam" id="PF08264">
    <property type="entry name" value="Anticodon_1"/>
    <property type="match status" value="1"/>
</dbReference>
<reference evidence="14" key="2">
    <citation type="journal article" date="2021" name="Microbiol. Resour. Announc.">
        <title>Complete Genome Sequence of Polycladomyces abyssicola JIR-001T, Isolated from Hemipelagic Sediment in Deep Seawater.</title>
        <authorList>
            <person name="Tsubouchi T."/>
            <person name="Kaneko Y."/>
        </authorList>
    </citation>
    <scope>NUCLEOTIDE SEQUENCE</scope>
    <source>
        <strain evidence="14">JIR-001</strain>
    </source>
</reference>
<evidence type="ECO:0000256" key="4">
    <source>
        <dbReference type="ARBA" id="ARBA00022741"/>
    </source>
</evidence>
<dbReference type="SUPFAM" id="SSF50677">
    <property type="entry name" value="ValRS/IleRS/LeuRS editing domain"/>
    <property type="match status" value="1"/>
</dbReference>
<dbReference type="InterPro" id="IPR023585">
    <property type="entry name" value="Ile-tRNA-ligase_type1"/>
</dbReference>
<comment type="similarity">
    <text evidence="1 10">Belongs to the class-I aminoacyl-tRNA synthetase family. IleS type 1 subfamily.</text>
</comment>
<dbReference type="Pfam" id="PF00133">
    <property type="entry name" value="tRNA-synt_1"/>
    <property type="match status" value="1"/>
</dbReference>
<keyword evidence="10" id="KW-0479">Metal-binding</keyword>
<evidence type="ECO:0000259" key="13">
    <source>
        <dbReference type="Pfam" id="PF08264"/>
    </source>
</evidence>
<proteinExistence type="inferred from homology"/>
<comment type="subunit">
    <text evidence="10">Monomer.</text>
</comment>
<evidence type="ECO:0000313" key="14">
    <source>
        <dbReference type="EMBL" id="BCU82233.1"/>
    </source>
</evidence>
<dbReference type="FunFam" id="1.10.730.20:FF:000001">
    <property type="entry name" value="Isoleucine--tRNA ligase"/>
    <property type="match status" value="1"/>
</dbReference>
<keyword evidence="10" id="KW-0862">Zinc</keyword>
<reference evidence="14" key="1">
    <citation type="journal article" date="2013" name="Int. J. Syst. Evol. Microbiol.">
        <title>Polycladomyces abyssicola gen. nov., sp. nov., a thermophilic filamentous bacterium isolated from hemipelagic sediment.</title>
        <authorList>
            <person name="Tsubouchi T."/>
            <person name="Shimane Y."/>
            <person name="Mori K."/>
            <person name="Usui K."/>
            <person name="Hiraki T."/>
            <person name="Tame A."/>
            <person name="Uematsu K."/>
            <person name="Maruyama T."/>
            <person name="Hatada Y."/>
        </authorList>
    </citation>
    <scope>NUCLEOTIDE SEQUENCE</scope>
    <source>
        <strain evidence="14">JIR-001</strain>
    </source>
</reference>
<dbReference type="PANTHER" id="PTHR42765:SF1">
    <property type="entry name" value="ISOLEUCINE--TRNA LIGASE, MITOCHONDRIAL"/>
    <property type="match status" value="1"/>
</dbReference>
<feature type="domain" description="Aminoacyl-tRNA synthetase class Ia" evidence="11">
    <location>
        <begin position="30"/>
        <end position="638"/>
    </location>
</feature>
<evidence type="ECO:0000256" key="2">
    <source>
        <dbReference type="ARBA" id="ARBA00022490"/>
    </source>
</evidence>
<dbReference type="Gene3D" id="1.10.10.830">
    <property type="entry name" value="Ile-tRNA synthetase CP2 domain-like"/>
    <property type="match status" value="1"/>
</dbReference>
<evidence type="ECO:0000256" key="5">
    <source>
        <dbReference type="ARBA" id="ARBA00022840"/>
    </source>
</evidence>
<evidence type="ECO:0000256" key="9">
    <source>
        <dbReference type="ARBA" id="ARBA00048359"/>
    </source>
</evidence>
<feature type="short sequence motif" description="'KMSKS' region" evidence="10">
    <location>
        <begin position="599"/>
        <end position="603"/>
    </location>
</feature>
<comment type="domain">
    <text evidence="10">IleRS has two distinct active sites: one for aminoacylation and one for editing. The misactivated valine is translocated from the active site to the editing site, which sterically excludes the correctly activated isoleucine. The single editing site contains two valyl binding pockets, one specific for each substrate (Val-AMP or Val-tRNA(Ile)).</text>
</comment>
<evidence type="ECO:0000256" key="7">
    <source>
        <dbReference type="ARBA" id="ARBA00023146"/>
    </source>
</evidence>
<dbReference type="InterPro" id="IPR002301">
    <property type="entry name" value="Ile-tRNA-ligase"/>
</dbReference>
<accession>A0A8D5ZPD1</accession>
<protein>
    <recommendedName>
        <fullName evidence="10">Isoleucine--tRNA ligase</fullName>
        <ecNumber evidence="10">6.1.1.5</ecNumber>
    </recommendedName>
    <alternativeName>
        <fullName evidence="10">Isoleucyl-tRNA synthetase</fullName>
        <shortName evidence="10">IleRS</shortName>
    </alternativeName>
</protein>
<dbReference type="GO" id="GO:0005524">
    <property type="term" value="F:ATP binding"/>
    <property type="evidence" value="ECO:0007669"/>
    <property type="project" value="UniProtKB-UniRule"/>
</dbReference>
<dbReference type="InterPro" id="IPR009080">
    <property type="entry name" value="tRNAsynth_Ia_anticodon-bd"/>
</dbReference>
<comment type="function">
    <text evidence="8 10">Catalyzes the attachment of isoleucine to tRNA(Ile). As IleRS can inadvertently accommodate and process structurally similar amino acids such as valine, to avoid such errors it has two additional distinct tRNA(Ile)-dependent editing activities. One activity is designated as 'pretransfer' editing and involves the hydrolysis of activated Val-AMP. The other activity is designated 'posttransfer' editing and involves deacylation of mischarged Val-tRNA(Ile).</text>
</comment>
<name>A0A8D5ZPD1_9BACL</name>
<keyword evidence="7 10" id="KW-0030">Aminoacyl-tRNA synthetase</keyword>
<dbReference type="KEGG" id="pabs:JIR001_20160"/>
<feature type="binding site" evidence="10">
    <location>
        <position position="602"/>
    </location>
    <ligand>
        <name>ATP</name>
        <dbReference type="ChEBI" id="CHEBI:30616"/>
    </ligand>
</feature>
<evidence type="ECO:0000256" key="6">
    <source>
        <dbReference type="ARBA" id="ARBA00022917"/>
    </source>
</evidence>
<dbReference type="GO" id="GO:0006428">
    <property type="term" value="P:isoleucyl-tRNA aminoacylation"/>
    <property type="evidence" value="ECO:0007669"/>
    <property type="project" value="UniProtKB-UniRule"/>
</dbReference>
<dbReference type="NCBIfam" id="TIGR00392">
    <property type="entry name" value="ileS"/>
    <property type="match status" value="1"/>
</dbReference>
<organism evidence="14 15">
    <name type="scientific">Polycladomyces abyssicola</name>
    <dbReference type="NCBI Taxonomy" id="1125966"/>
    <lineage>
        <taxon>Bacteria</taxon>
        <taxon>Bacillati</taxon>
        <taxon>Bacillota</taxon>
        <taxon>Bacilli</taxon>
        <taxon>Bacillales</taxon>
        <taxon>Thermoactinomycetaceae</taxon>
        <taxon>Polycladomyces</taxon>
    </lineage>
</organism>
<feature type="binding site" evidence="10">
    <location>
        <position position="896"/>
    </location>
    <ligand>
        <name>Zn(2+)</name>
        <dbReference type="ChEBI" id="CHEBI:29105"/>
    </ligand>
</feature>
<dbReference type="GO" id="GO:0005829">
    <property type="term" value="C:cytosol"/>
    <property type="evidence" value="ECO:0007669"/>
    <property type="project" value="TreeGrafter"/>
</dbReference>
<gene>
    <name evidence="14" type="primary">ileS1</name>
    <name evidence="10" type="synonym">ileS</name>
    <name evidence="14" type="ORF">JIR001_20160</name>
</gene>
<dbReference type="PROSITE" id="PS00178">
    <property type="entry name" value="AA_TRNA_LIGASE_I"/>
    <property type="match status" value="1"/>
</dbReference>
<dbReference type="GO" id="GO:0000049">
    <property type="term" value="F:tRNA binding"/>
    <property type="evidence" value="ECO:0007669"/>
    <property type="project" value="InterPro"/>
</dbReference>
<dbReference type="SUPFAM" id="SSF47323">
    <property type="entry name" value="Anticodon-binding domain of a subclass of class I aminoacyl-tRNA synthetases"/>
    <property type="match status" value="1"/>
</dbReference>
<dbReference type="GO" id="GO:0008270">
    <property type="term" value="F:zinc ion binding"/>
    <property type="evidence" value="ECO:0007669"/>
    <property type="project" value="UniProtKB-UniRule"/>
</dbReference>
<comment type="catalytic activity">
    <reaction evidence="9 10">
        <text>tRNA(Ile) + L-isoleucine + ATP = L-isoleucyl-tRNA(Ile) + AMP + diphosphate</text>
        <dbReference type="Rhea" id="RHEA:11060"/>
        <dbReference type="Rhea" id="RHEA-COMP:9666"/>
        <dbReference type="Rhea" id="RHEA-COMP:9695"/>
        <dbReference type="ChEBI" id="CHEBI:30616"/>
        <dbReference type="ChEBI" id="CHEBI:33019"/>
        <dbReference type="ChEBI" id="CHEBI:58045"/>
        <dbReference type="ChEBI" id="CHEBI:78442"/>
        <dbReference type="ChEBI" id="CHEBI:78528"/>
        <dbReference type="ChEBI" id="CHEBI:456215"/>
        <dbReference type="EC" id="6.1.1.5"/>
    </reaction>
</comment>
<evidence type="ECO:0000259" key="12">
    <source>
        <dbReference type="Pfam" id="PF06827"/>
    </source>
</evidence>
<dbReference type="Pfam" id="PF06827">
    <property type="entry name" value="zf-FPG_IleRS"/>
    <property type="match status" value="1"/>
</dbReference>